<evidence type="ECO:0000313" key="2">
    <source>
        <dbReference type="Proteomes" id="UP000285523"/>
    </source>
</evidence>
<protein>
    <submittedName>
        <fullName evidence="1">DUF2867 domain-containing protein</fullName>
    </submittedName>
</protein>
<dbReference type="AlphaFoldDB" id="A0A418VJ82"/>
<dbReference type="Pfam" id="PF11066">
    <property type="entry name" value="DUF2867"/>
    <property type="match status" value="1"/>
</dbReference>
<gene>
    <name evidence="1" type="ORF">D4Q52_07995</name>
</gene>
<dbReference type="Proteomes" id="UP000285523">
    <property type="component" value="Unassembled WGS sequence"/>
</dbReference>
<dbReference type="OrthoDB" id="7058586at2"/>
<comment type="caution">
    <text evidence="1">The sequence shown here is derived from an EMBL/GenBank/DDBJ whole genome shotgun (WGS) entry which is preliminary data.</text>
</comment>
<accession>A0A418VJ82</accession>
<organism evidence="1 2">
    <name type="scientific">Rhodopseudomonas palustris</name>
    <dbReference type="NCBI Taxonomy" id="1076"/>
    <lineage>
        <taxon>Bacteria</taxon>
        <taxon>Pseudomonadati</taxon>
        <taxon>Pseudomonadota</taxon>
        <taxon>Alphaproteobacteria</taxon>
        <taxon>Hyphomicrobiales</taxon>
        <taxon>Nitrobacteraceae</taxon>
        <taxon>Rhodopseudomonas</taxon>
    </lineage>
</organism>
<reference evidence="1 2" key="1">
    <citation type="submission" date="2018-09" db="EMBL/GenBank/DDBJ databases">
        <title>Draft genome sequence of Rhodopseudomonas palustris 2.1.18.</title>
        <authorList>
            <person name="Robertson S.L."/>
            <person name="Meyer T.E."/>
            <person name="Kyndt J.A."/>
        </authorList>
    </citation>
    <scope>NUCLEOTIDE SEQUENCE [LARGE SCALE GENOMIC DNA]</scope>
    <source>
        <strain evidence="1 2">2.1.18</strain>
    </source>
</reference>
<evidence type="ECO:0000313" key="1">
    <source>
        <dbReference type="EMBL" id="RJF76089.1"/>
    </source>
</evidence>
<proteinExistence type="predicted"/>
<dbReference type="InterPro" id="IPR021295">
    <property type="entry name" value="DUF2867"/>
</dbReference>
<sequence>MTVQEIRPTVDRDAVLPGAGFVDAFSIGIGGRALDARTAATRMIERGPQWIGILMRLRNLIVAPFGLKRPQPNPPGGSDTIGIFPVKSETPQRLVAGFDDSHLDFRLVIEIDGDASGRRVVASTLVRTNNRLGRIYLATIMPFHRLVVRAMLRQLAD</sequence>
<dbReference type="EMBL" id="QYYD01000006">
    <property type="protein sequence ID" value="RJF76089.1"/>
    <property type="molecule type" value="Genomic_DNA"/>
</dbReference>
<name>A0A418VJ82_RHOPL</name>
<dbReference type="RefSeq" id="WP_119856013.1">
    <property type="nucleotide sequence ID" value="NZ_QYYD01000006.1"/>
</dbReference>